<dbReference type="AlphaFoldDB" id="A0AAD7JZS7"/>
<feature type="region of interest" description="Disordered" evidence="1">
    <location>
        <begin position="52"/>
        <end position="96"/>
    </location>
</feature>
<feature type="compositionally biased region" description="Polar residues" evidence="1">
    <location>
        <begin position="1"/>
        <end position="11"/>
    </location>
</feature>
<gene>
    <name evidence="2" type="ORF">B0H16DRAFT_1450719</name>
</gene>
<dbReference type="EMBL" id="JARKIB010000012">
    <property type="protein sequence ID" value="KAJ7773904.1"/>
    <property type="molecule type" value="Genomic_DNA"/>
</dbReference>
<accession>A0AAD7JZS7</accession>
<proteinExistence type="predicted"/>
<evidence type="ECO:0000313" key="2">
    <source>
        <dbReference type="EMBL" id="KAJ7773904.1"/>
    </source>
</evidence>
<comment type="caution">
    <text evidence="2">The sequence shown here is derived from an EMBL/GenBank/DDBJ whole genome shotgun (WGS) entry which is preliminary data.</text>
</comment>
<evidence type="ECO:0000256" key="1">
    <source>
        <dbReference type="SAM" id="MobiDB-lite"/>
    </source>
</evidence>
<feature type="compositionally biased region" description="Basic and acidic residues" evidence="1">
    <location>
        <begin position="81"/>
        <end position="94"/>
    </location>
</feature>
<evidence type="ECO:0000313" key="3">
    <source>
        <dbReference type="Proteomes" id="UP001215598"/>
    </source>
</evidence>
<keyword evidence="3" id="KW-1185">Reference proteome</keyword>
<feature type="region of interest" description="Disordered" evidence="1">
    <location>
        <begin position="1"/>
        <end position="20"/>
    </location>
</feature>
<organism evidence="2 3">
    <name type="scientific">Mycena metata</name>
    <dbReference type="NCBI Taxonomy" id="1033252"/>
    <lineage>
        <taxon>Eukaryota</taxon>
        <taxon>Fungi</taxon>
        <taxon>Dikarya</taxon>
        <taxon>Basidiomycota</taxon>
        <taxon>Agaricomycotina</taxon>
        <taxon>Agaricomycetes</taxon>
        <taxon>Agaricomycetidae</taxon>
        <taxon>Agaricales</taxon>
        <taxon>Marasmiineae</taxon>
        <taxon>Mycenaceae</taxon>
        <taxon>Mycena</taxon>
    </lineage>
</organism>
<protein>
    <submittedName>
        <fullName evidence="2">Uncharacterized protein</fullName>
    </submittedName>
</protein>
<feature type="compositionally biased region" description="Basic and acidic residues" evidence="1">
    <location>
        <begin position="60"/>
        <end position="69"/>
    </location>
</feature>
<reference evidence="2" key="1">
    <citation type="submission" date="2023-03" db="EMBL/GenBank/DDBJ databases">
        <title>Massive genome expansion in bonnet fungi (Mycena s.s.) driven by repeated elements and novel gene families across ecological guilds.</title>
        <authorList>
            <consortium name="Lawrence Berkeley National Laboratory"/>
            <person name="Harder C.B."/>
            <person name="Miyauchi S."/>
            <person name="Viragh M."/>
            <person name="Kuo A."/>
            <person name="Thoen E."/>
            <person name="Andreopoulos B."/>
            <person name="Lu D."/>
            <person name="Skrede I."/>
            <person name="Drula E."/>
            <person name="Henrissat B."/>
            <person name="Morin E."/>
            <person name="Kohler A."/>
            <person name="Barry K."/>
            <person name="LaButti K."/>
            <person name="Morin E."/>
            <person name="Salamov A."/>
            <person name="Lipzen A."/>
            <person name="Mereny Z."/>
            <person name="Hegedus B."/>
            <person name="Baldrian P."/>
            <person name="Stursova M."/>
            <person name="Weitz H."/>
            <person name="Taylor A."/>
            <person name="Grigoriev I.V."/>
            <person name="Nagy L.G."/>
            <person name="Martin F."/>
            <person name="Kauserud H."/>
        </authorList>
    </citation>
    <scope>NUCLEOTIDE SEQUENCE</scope>
    <source>
        <strain evidence="2">CBHHK182m</strain>
    </source>
</reference>
<name>A0AAD7JZS7_9AGAR</name>
<dbReference type="Proteomes" id="UP001215598">
    <property type="component" value="Unassembled WGS sequence"/>
</dbReference>
<sequence length="395" mass="44734">MSPPGNGQSPCKSRAAPVNQQHRDLRLHFHAVEPQVRSAGNNVLKNQRLPTVGLHSSRWKRSETTTESKRRTRTPLASTGVERELPLGADEHGKSMTRKNINSILWRDRHRTTRLESNEHTLGVIIRYHQQGADHPRPGHIQLIKNAVRPRYTRANHSPTFDKTWMWILSRMKGGKGADSLSSIEVNAFAAEGIKKQLRCERLESNEYPRKPHSKFRDRSPTSKEKCVTVGFYTDDYGGKWGGCGTDRDRVIPTVTAFRPHVALGLSYVGLHGPTLVYPRLHLRSATTRLRGLGYVRLRWVTYGYAPRRIQPSPAYSRIIGTAFGNDSRGSDSIRRPMGVSTPMVYTGRNTPWLRGPERKVWADPPSPVAVIFLFRTFLMSHAVKGYGDLEQLEH</sequence>